<dbReference type="Proteomes" id="UP001218188">
    <property type="component" value="Unassembled WGS sequence"/>
</dbReference>
<evidence type="ECO:0000313" key="2">
    <source>
        <dbReference type="Proteomes" id="UP001218188"/>
    </source>
</evidence>
<gene>
    <name evidence="1" type="ORF">C8F04DRAFT_1187840</name>
</gene>
<name>A0AAD6SJM0_9AGAR</name>
<keyword evidence="2" id="KW-1185">Reference proteome</keyword>
<protein>
    <submittedName>
        <fullName evidence="1">Uncharacterized protein</fullName>
    </submittedName>
</protein>
<reference evidence="1" key="1">
    <citation type="submission" date="2023-03" db="EMBL/GenBank/DDBJ databases">
        <title>Massive genome expansion in bonnet fungi (Mycena s.s.) driven by repeated elements and novel gene families across ecological guilds.</title>
        <authorList>
            <consortium name="Lawrence Berkeley National Laboratory"/>
            <person name="Harder C.B."/>
            <person name="Miyauchi S."/>
            <person name="Viragh M."/>
            <person name="Kuo A."/>
            <person name="Thoen E."/>
            <person name="Andreopoulos B."/>
            <person name="Lu D."/>
            <person name="Skrede I."/>
            <person name="Drula E."/>
            <person name="Henrissat B."/>
            <person name="Morin E."/>
            <person name="Kohler A."/>
            <person name="Barry K."/>
            <person name="LaButti K."/>
            <person name="Morin E."/>
            <person name="Salamov A."/>
            <person name="Lipzen A."/>
            <person name="Mereny Z."/>
            <person name="Hegedus B."/>
            <person name="Baldrian P."/>
            <person name="Stursova M."/>
            <person name="Weitz H."/>
            <person name="Taylor A."/>
            <person name="Grigoriev I.V."/>
            <person name="Nagy L.G."/>
            <person name="Martin F."/>
            <person name="Kauserud H."/>
        </authorList>
    </citation>
    <scope>NUCLEOTIDE SEQUENCE</scope>
    <source>
        <strain evidence="1">CBHHK200</strain>
    </source>
</reference>
<evidence type="ECO:0000313" key="1">
    <source>
        <dbReference type="EMBL" id="KAJ7029221.1"/>
    </source>
</evidence>
<proteinExistence type="predicted"/>
<sequence length="221" mass="25338">MIWGSVNTFIVPRQSDFRWVFISKELDTYKDRVNNTAKRADRNIVLPHGAPNFDPASIAHVRKLYAPPDHEVFQLVSPDFVRLAAEFYSQIDRPPITRTNVWDIYMNLLRDSNTYVPHPAQLDDQWGYNLAMAREDYEDDLALIPNLTPLHNGSEVVGPNGYYYMGGVNKGLGLDDGQGSRLNVMMEHDELLPEGEVELEEGDQLMAWFSDKEEPRPNRDT</sequence>
<organism evidence="1 2">
    <name type="scientific">Mycena alexandri</name>
    <dbReference type="NCBI Taxonomy" id="1745969"/>
    <lineage>
        <taxon>Eukaryota</taxon>
        <taxon>Fungi</taxon>
        <taxon>Dikarya</taxon>
        <taxon>Basidiomycota</taxon>
        <taxon>Agaricomycotina</taxon>
        <taxon>Agaricomycetes</taxon>
        <taxon>Agaricomycetidae</taxon>
        <taxon>Agaricales</taxon>
        <taxon>Marasmiineae</taxon>
        <taxon>Mycenaceae</taxon>
        <taxon>Mycena</taxon>
    </lineage>
</organism>
<dbReference type="EMBL" id="JARJCM010000103">
    <property type="protein sequence ID" value="KAJ7029221.1"/>
    <property type="molecule type" value="Genomic_DNA"/>
</dbReference>
<dbReference type="AlphaFoldDB" id="A0AAD6SJM0"/>
<comment type="caution">
    <text evidence="1">The sequence shown here is derived from an EMBL/GenBank/DDBJ whole genome shotgun (WGS) entry which is preliminary data.</text>
</comment>
<accession>A0AAD6SJM0</accession>